<feature type="transmembrane region" description="Helical" evidence="8">
    <location>
        <begin position="373"/>
        <end position="397"/>
    </location>
</feature>
<dbReference type="GO" id="GO:0016020">
    <property type="term" value="C:membrane"/>
    <property type="evidence" value="ECO:0007669"/>
    <property type="project" value="UniProtKB-SubCell"/>
</dbReference>
<feature type="transmembrane region" description="Helical" evidence="8">
    <location>
        <begin position="21"/>
        <end position="40"/>
    </location>
</feature>
<dbReference type="InterPro" id="IPR050360">
    <property type="entry name" value="MFS_Sugar_Transporters"/>
</dbReference>
<dbReference type="PANTHER" id="PTHR48022">
    <property type="entry name" value="PLASTIDIC GLUCOSE TRANSPORTER 4"/>
    <property type="match status" value="1"/>
</dbReference>
<evidence type="ECO:0000313" key="11">
    <source>
        <dbReference type="Proteomes" id="UP000184330"/>
    </source>
</evidence>
<keyword evidence="4 8" id="KW-0812">Transmembrane</keyword>
<proteinExistence type="inferred from homology"/>
<keyword evidence="3 7" id="KW-0813">Transport</keyword>
<dbReference type="PRINTS" id="PR00171">
    <property type="entry name" value="SUGRTRNSPORT"/>
</dbReference>
<name>A0A1L7XUS3_9HELO</name>
<sequence>MDSTTVPQIRHVGRFVPHSSAALVVLTVLSCLVNSMTMGYDGNMMNGLNILPSFYNTINLNTAGESANTGIIWVGGCLAGFFSGFILDRHGRKAGMAWAVYMTTIGIILQSSAQNPPMFLIGRLIVGIGVGLSSVACPTYVSEVSQLKWRAFSLGFYYDFWYGGGIIASVITYGTAKIGSSWAWRIPSILQVVPSLLCLVILPFIPESPRWLMYQNRQEEALEVLAIMAADGDTGDPVVVTQFLQIKDTIAWEKGNKASINWVDAFKTPQSRRRMILACSCAIFGNMSGSGIISYYLGTMLTQAGVTNTTTQLEINIYLSVWCLFTAILGTSLADKIGRKRLGAGTLSASMVFLFLVGAFTKLYGDGSNTSGVYGTVACIFLYQGSYAFGWSTLLVMYPPEVLNYSLRANGMSIYTFISNAAATVVTFAFPYALAKIGWKTYMINASWDVLEVAFIVWYWVETSGKTLEEVDELIDGERHSDAPVLMGVIKGELDLEGDGKMGLEVKVVETGDGKDFVTQ</sequence>
<dbReference type="PANTHER" id="PTHR48022:SF31">
    <property type="entry name" value="HEXOSE TRANSPORTER"/>
    <property type="match status" value="1"/>
</dbReference>
<feature type="transmembrane region" description="Helical" evidence="8">
    <location>
        <begin position="119"/>
        <end position="142"/>
    </location>
</feature>
<feature type="domain" description="Major facilitator superfamily (MFS) profile" evidence="9">
    <location>
        <begin position="27"/>
        <end position="464"/>
    </location>
</feature>
<dbReference type="NCBIfam" id="TIGR00879">
    <property type="entry name" value="SP"/>
    <property type="match status" value="1"/>
</dbReference>
<feature type="transmembrane region" description="Helical" evidence="8">
    <location>
        <begin position="317"/>
        <end position="335"/>
    </location>
</feature>
<dbReference type="InterPro" id="IPR003663">
    <property type="entry name" value="Sugar/inositol_transpt"/>
</dbReference>
<gene>
    <name evidence="10" type="ORF">PAC_18678</name>
</gene>
<protein>
    <submittedName>
        <fullName evidence="10">Related to hexose transporter protein</fullName>
    </submittedName>
</protein>
<dbReference type="FunFam" id="1.20.1250.20:FF:000134">
    <property type="entry name" value="MFS sugar transporter protein"/>
    <property type="match status" value="1"/>
</dbReference>
<evidence type="ECO:0000256" key="4">
    <source>
        <dbReference type="ARBA" id="ARBA00022692"/>
    </source>
</evidence>
<keyword evidence="5 8" id="KW-1133">Transmembrane helix</keyword>
<feature type="transmembrane region" description="Helical" evidence="8">
    <location>
        <begin position="154"/>
        <end position="176"/>
    </location>
</feature>
<comment type="subcellular location">
    <subcellularLocation>
        <location evidence="1">Membrane</location>
        <topology evidence="1">Multi-pass membrane protein</topology>
    </subcellularLocation>
</comment>
<dbReference type="InterPro" id="IPR005829">
    <property type="entry name" value="Sugar_transporter_CS"/>
</dbReference>
<evidence type="ECO:0000256" key="1">
    <source>
        <dbReference type="ARBA" id="ARBA00004141"/>
    </source>
</evidence>
<evidence type="ECO:0000256" key="7">
    <source>
        <dbReference type="RuleBase" id="RU003346"/>
    </source>
</evidence>
<feature type="transmembrane region" description="Helical" evidence="8">
    <location>
        <begin position="275"/>
        <end position="297"/>
    </location>
</feature>
<dbReference type="PROSITE" id="PS50850">
    <property type="entry name" value="MFS"/>
    <property type="match status" value="1"/>
</dbReference>
<evidence type="ECO:0000256" key="2">
    <source>
        <dbReference type="ARBA" id="ARBA00010992"/>
    </source>
</evidence>
<keyword evidence="6 8" id="KW-0472">Membrane</keyword>
<dbReference type="InterPro" id="IPR020846">
    <property type="entry name" value="MFS_dom"/>
</dbReference>
<evidence type="ECO:0000256" key="5">
    <source>
        <dbReference type="ARBA" id="ARBA00022989"/>
    </source>
</evidence>
<comment type="similarity">
    <text evidence="2 7">Belongs to the major facilitator superfamily. Sugar transporter (TC 2.A.1.1) family.</text>
</comment>
<dbReference type="AlphaFoldDB" id="A0A1L7XUS3"/>
<accession>A0A1L7XUS3</accession>
<dbReference type="GO" id="GO:0005351">
    <property type="term" value="F:carbohydrate:proton symporter activity"/>
    <property type="evidence" value="ECO:0007669"/>
    <property type="project" value="TreeGrafter"/>
</dbReference>
<dbReference type="Pfam" id="PF00083">
    <property type="entry name" value="Sugar_tr"/>
    <property type="match status" value="1"/>
</dbReference>
<dbReference type="EMBL" id="FJOG01000059">
    <property type="protein sequence ID" value="CZR68779.1"/>
    <property type="molecule type" value="Genomic_DNA"/>
</dbReference>
<dbReference type="SUPFAM" id="SSF103473">
    <property type="entry name" value="MFS general substrate transporter"/>
    <property type="match status" value="1"/>
</dbReference>
<evidence type="ECO:0000256" key="6">
    <source>
        <dbReference type="ARBA" id="ARBA00023136"/>
    </source>
</evidence>
<dbReference type="Proteomes" id="UP000184330">
    <property type="component" value="Unassembled WGS sequence"/>
</dbReference>
<feature type="transmembrane region" description="Helical" evidence="8">
    <location>
        <begin position="342"/>
        <end position="361"/>
    </location>
</feature>
<dbReference type="PROSITE" id="PS00217">
    <property type="entry name" value="SUGAR_TRANSPORT_2"/>
    <property type="match status" value="1"/>
</dbReference>
<evidence type="ECO:0000313" key="10">
    <source>
        <dbReference type="EMBL" id="CZR68779.1"/>
    </source>
</evidence>
<dbReference type="OrthoDB" id="3501380at2759"/>
<feature type="transmembrane region" description="Helical" evidence="8">
    <location>
        <begin position="94"/>
        <end position="113"/>
    </location>
</feature>
<evidence type="ECO:0000256" key="3">
    <source>
        <dbReference type="ARBA" id="ARBA00022448"/>
    </source>
</evidence>
<keyword evidence="11" id="KW-1185">Reference proteome</keyword>
<dbReference type="Gene3D" id="1.20.1250.20">
    <property type="entry name" value="MFS general substrate transporter like domains"/>
    <property type="match status" value="1"/>
</dbReference>
<feature type="transmembrane region" description="Helical" evidence="8">
    <location>
        <begin position="70"/>
        <end position="87"/>
    </location>
</feature>
<evidence type="ECO:0000259" key="9">
    <source>
        <dbReference type="PROSITE" id="PS50850"/>
    </source>
</evidence>
<dbReference type="InterPro" id="IPR036259">
    <property type="entry name" value="MFS_trans_sf"/>
</dbReference>
<feature type="transmembrane region" description="Helical" evidence="8">
    <location>
        <begin position="182"/>
        <end position="205"/>
    </location>
</feature>
<reference evidence="10 11" key="1">
    <citation type="submission" date="2016-03" db="EMBL/GenBank/DDBJ databases">
        <authorList>
            <person name="Ploux O."/>
        </authorList>
    </citation>
    <scope>NUCLEOTIDE SEQUENCE [LARGE SCALE GENOMIC DNA]</scope>
    <source>
        <strain evidence="10 11">UAMH 11012</strain>
    </source>
</reference>
<organism evidence="10 11">
    <name type="scientific">Phialocephala subalpina</name>
    <dbReference type="NCBI Taxonomy" id="576137"/>
    <lineage>
        <taxon>Eukaryota</taxon>
        <taxon>Fungi</taxon>
        <taxon>Dikarya</taxon>
        <taxon>Ascomycota</taxon>
        <taxon>Pezizomycotina</taxon>
        <taxon>Leotiomycetes</taxon>
        <taxon>Helotiales</taxon>
        <taxon>Mollisiaceae</taxon>
        <taxon>Phialocephala</taxon>
        <taxon>Phialocephala fortinii species complex</taxon>
    </lineage>
</organism>
<dbReference type="InterPro" id="IPR005828">
    <property type="entry name" value="MFS_sugar_transport-like"/>
</dbReference>
<evidence type="ECO:0000256" key="8">
    <source>
        <dbReference type="SAM" id="Phobius"/>
    </source>
</evidence>
<feature type="transmembrane region" description="Helical" evidence="8">
    <location>
        <begin position="409"/>
        <end position="430"/>
    </location>
</feature>